<accession>A0ABW4JNR2</accession>
<keyword evidence="2" id="KW-1185">Reference proteome</keyword>
<sequence length="265" mass="29700">MPKTDLNQMLKLFKISLQAEETPILSIPMTDMVQASHMTRFVEIYAPMIQALEPGAAATSFGGWFGFLTAGLHYFLSVRNTTIDLSLRNLTVQLYPVGPHHRFAFHLDDFHEMAGPVDGAQRQAWRKQVLETFYAATVRPLFTALSKAANISIGQLWGQLPIKVAMGMERFSVGADARTSQTLADDYQCLRTELDASVFGLKRNPFAVQMRKIESEASPHQLVYMKTACCLDHCRVGGAYCFTCPRISESTREVRREAFRAAQAQ</sequence>
<dbReference type="RefSeq" id="WP_377945111.1">
    <property type="nucleotide sequence ID" value="NZ_JBHUCX010000089.1"/>
</dbReference>
<evidence type="ECO:0000313" key="2">
    <source>
        <dbReference type="Proteomes" id="UP001597079"/>
    </source>
</evidence>
<dbReference type="EMBL" id="JBHUCX010000089">
    <property type="protein sequence ID" value="MFD1677195.1"/>
    <property type="molecule type" value="Genomic_DNA"/>
</dbReference>
<gene>
    <name evidence="1" type="ORF">ACFSB2_21205</name>
</gene>
<protein>
    <recommendedName>
        <fullName evidence="3">Ferric iron reductase protein FhuF</fullName>
    </recommendedName>
</protein>
<reference evidence="2" key="1">
    <citation type="journal article" date="2019" name="Int. J. Syst. Evol. Microbiol.">
        <title>The Global Catalogue of Microorganisms (GCM) 10K type strain sequencing project: providing services to taxonomists for standard genome sequencing and annotation.</title>
        <authorList>
            <consortium name="The Broad Institute Genomics Platform"/>
            <consortium name="The Broad Institute Genome Sequencing Center for Infectious Disease"/>
            <person name="Wu L."/>
            <person name="Ma J."/>
        </authorList>
    </citation>
    <scope>NUCLEOTIDE SEQUENCE [LARGE SCALE GENOMIC DNA]</scope>
    <source>
        <strain evidence="2">CGMCC 1.12286</strain>
    </source>
</reference>
<evidence type="ECO:0000313" key="1">
    <source>
        <dbReference type="EMBL" id="MFD1677195.1"/>
    </source>
</evidence>
<name>A0ABW4JNR2_9BACL</name>
<proteinExistence type="predicted"/>
<evidence type="ECO:0008006" key="3">
    <source>
        <dbReference type="Google" id="ProtNLM"/>
    </source>
</evidence>
<organism evidence="1 2">
    <name type="scientific">Alicyclobacillus fodiniaquatilis</name>
    <dbReference type="NCBI Taxonomy" id="1661150"/>
    <lineage>
        <taxon>Bacteria</taxon>
        <taxon>Bacillati</taxon>
        <taxon>Bacillota</taxon>
        <taxon>Bacilli</taxon>
        <taxon>Bacillales</taxon>
        <taxon>Alicyclobacillaceae</taxon>
        <taxon>Alicyclobacillus</taxon>
    </lineage>
</organism>
<comment type="caution">
    <text evidence="1">The sequence shown here is derived from an EMBL/GenBank/DDBJ whole genome shotgun (WGS) entry which is preliminary data.</text>
</comment>
<dbReference type="Proteomes" id="UP001597079">
    <property type="component" value="Unassembled WGS sequence"/>
</dbReference>